<gene>
    <name evidence="9" type="ORF">PACLA_8A081474</name>
</gene>
<dbReference type="Proteomes" id="UP001152795">
    <property type="component" value="Unassembled WGS sequence"/>
</dbReference>
<keyword evidence="4" id="KW-0375">Hydrogen ion transport</keyword>
<dbReference type="PRINTS" id="PR00125">
    <property type="entry name" value="ATPASEDELTA"/>
</dbReference>
<evidence type="ECO:0000256" key="1">
    <source>
        <dbReference type="ARBA" id="ARBA00004370"/>
    </source>
</evidence>
<sequence length="218" mass="23810">MASFTGLKAVERAGFIAARSFSTNVVKASQVKAPVKVFGIEGRYAHALYSAAAKSKQLDKVETELEKLQGLLKTDPKLADFLKDPTLNKVKKQNTLQDAFKKLSFSDLTINLFGALAENNRLPLSGNVIKAYSQIMSAHRKEVPCVVTTAKALDAANMKELEQSLKSFVKPDETLKIETKIDPSIIGGMVVNIADKYVDMSISTKIKKITSAMEANLD</sequence>
<proteinExistence type="inferred from homology"/>
<keyword evidence="3" id="KW-0813">Transport</keyword>
<keyword evidence="10" id="KW-1185">Reference proteome</keyword>
<evidence type="ECO:0000313" key="9">
    <source>
        <dbReference type="EMBL" id="CAB3977300.1"/>
    </source>
</evidence>
<keyword evidence="6" id="KW-0472">Membrane</keyword>
<dbReference type="PANTHER" id="PTHR11910">
    <property type="entry name" value="ATP SYNTHASE DELTA CHAIN"/>
    <property type="match status" value="1"/>
</dbReference>
<comment type="similarity">
    <text evidence="2">Belongs to the ATPase delta chain family.</text>
</comment>
<evidence type="ECO:0000256" key="6">
    <source>
        <dbReference type="ARBA" id="ARBA00023136"/>
    </source>
</evidence>
<comment type="caution">
    <text evidence="9">The sequence shown here is derived from an EMBL/GenBank/DDBJ whole genome shotgun (WGS) entry which is preliminary data.</text>
</comment>
<dbReference type="NCBIfam" id="TIGR01145">
    <property type="entry name" value="ATP_synt_delta"/>
    <property type="match status" value="1"/>
</dbReference>
<dbReference type="Gene3D" id="1.10.520.20">
    <property type="entry name" value="N-terminal domain of the delta subunit of the F1F0-ATP synthase"/>
    <property type="match status" value="1"/>
</dbReference>
<evidence type="ECO:0000256" key="4">
    <source>
        <dbReference type="ARBA" id="ARBA00022781"/>
    </source>
</evidence>
<dbReference type="GO" id="GO:0016020">
    <property type="term" value="C:membrane"/>
    <property type="evidence" value="ECO:0007669"/>
    <property type="project" value="UniProtKB-SubCell"/>
</dbReference>
<dbReference type="HAMAP" id="MF_01416">
    <property type="entry name" value="ATP_synth_delta_bact"/>
    <property type="match status" value="1"/>
</dbReference>
<dbReference type="GO" id="GO:0046933">
    <property type="term" value="F:proton-transporting ATP synthase activity, rotational mechanism"/>
    <property type="evidence" value="ECO:0007669"/>
    <property type="project" value="InterPro"/>
</dbReference>
<reference evidence="9" key="1">
    <citation type="submission" date="2020-04" db="EMBL/GenBank/DDBJ databases">
        <authorList>
            <person name="Alioto T."/>
            <person name="Alioto T."/>
            <person name="Gomez Garrido J."/>
        </authorList>
    </citation>
    <scope>NUCLEOTIDE SEQUENCE</scope>
    <source>
        <strain evidence="9">A484AB</strain>
    </source>
</reference>
<evidence type="ECO:0000256" key="7">
    <source>
        <dbReference type="ARBA" id="ARBA00023310"/>
    </source>
</evidence>
<dbReference type="OrthoDB" id="1262810at2759"/>
<evidence type="ECO:0000256" key="8">
    <source>
        <dbReference type="ARBA" id="ARBA00033369"/>
    </source>
</evidence>
<keyword evidence="5" id="KW-0406">Ion transport</keyword>
<organism evidence="9 10">
    <name type="scientific">Paramuricea clavata</name>
    <name type="common">Red gorgonian</name>
    <name type="synonym">Violescent sea-whip</name>
    <dbReference type="NCBI Taxonomy" id="317549"/>
    <lineage>
        <taxon>Eukaryota</taxon>
        <taxon>Metazoa</taxon>
        <taxon>Cnidaria</taxon>
        <taxon>Anthozoa</taxon>
        <taxon>Octocorallia</taxon>
        <taxon>Malacalcyonacea</taxon>
        <taxon>Plexauridae</taxon>
        <taxon>Paramuricea</taxon>
    </lineage>
</organism>
<keyword evidence="7" id="KW-0066">ATP synthesis</keyword>
<dbReference type="EMBL" id="CACRXK020000041">
    <property type="protein sequence ID" value="CAB3977300.1"/>
    <property type="molecule type" value="Genomic_DNA"/>
</dbReference>
<dbReference type="InterPro" id="IPR026015">
    <property type="entry name" value="ATP_synth_OSCP/delta_N_sf"/>
</dbReference>
<accession>A0A6S7FRD5</accession>
<dbReference type="InterPro" id="IPR000711">
    <property type="entry name" value="ATPase_OSCP/dsu"/>
</dbReference>
<protein>
    <recommendedName>
        <fullName evidence="8">Oligomycin sensitivity conferral protein</fullName>
    </recommendedName>
</protein>
<dbReference type="Pfam" id="PF00213">
    <property type="entry name" value="OSCP"/>
    <property type="match status" value="1"/>
</dbReference>
<evidence type="ECO:0000256" key="2">
    <source>
        <dbReference type="ARBA" id="ARBA00007046"/>
    </source>
</evidence>
<name>A0A6S7FRD5_PARCT</name>
<dbReference type="AlphaFoldDB" id="A0A6S7FRD5"/>
<evidence type="ECO:0000313" key="10">
    <source>
        <dbReference type="Proteomes" id="UP001152795"/>
    </source>
</evidence>
<dbReference type="SUPFAM" id="SSF47928">
    <property type="entry name" value="N-terminal domain of the delta subunit of the F1F0-ATP synthase"/>
    <property type="match status" value="1"/>
</dbReference>
<evidence type="ECO:0000256" key="3">
    <source>
        <dbReference type="ARBA" id="ARBA00022448"/>
    </source>
</evidence>
<evidence type="ECO:0000256" key="5">
    <source>
        <dbReference type="ARBA" id="ARBA00023065"/>
    </source>
</evidence>
<comment type="subcellular location">
    <subcellularLocation>
        <location evidence="1">Membrane</location>
    </subcellularLocation>
</comment>